<reference evidence="2 3" key="1">
    <citation type="journal article" date="2016" name="Nat. Commun.">
        <title>Thousands of microbial genomes shed light on interconnected biogeochemical processes in an aquifer system.</title>
        <authorList>
            <person name="Anantharaman K."/>
            <person name="Brown C.T."/>
            <person name="Hug L.A."/>
            <person name="Sharon I."/>
            <person name="Castelle C.J."/>
            <person name="Probst A.J."/>
            <person name="Thomas B.C."/>
            <person name="Singh A."/>
            <person name="Wilkins M.J."/>
            <person name="Karaoz U."/>
            <person name="Brodie E.L."/>
            <person name="Williams K.H."/>
            <person name="Hubbard S.S."/>
            <person name="Banfield J.F."/>
        </authorList>
    </citation>
    <scope>NUCLEOTIDE SEQUENCE [LARGE SCALE GENOMIC DNA]</scope>
</reference>
<dbReference type="InterPro" id="IPR043716">
    <property type="entry name" value="DUF5657"/>
</dbReference>
<organism evidence="2 3">
    <name type="scientific">Candidatus Gottesmanbacteria bacterium RIFCSPLOWO2_01_FULL_43_11b</name>
    <dbReference type="NCBI Taxonomy" id="1798392"/>
    <lineage>
        <taxon>Bacteria</taxon>
        <taxon>Candidatus Gottesmaniibacteriota</taxon>
    </lineage>
</organism>
<dbReference type="AlphaFoldDB" id="A0A1F6AH76"/>
<keyword evidence="1" id="KW-0812">Transmembrane</keyword>
<protein>
    <submittedName>
        <fullName evidence="2">Uncharacterized protein</fullName>
    </submittedName>
</protein>
<gene>
    <name evidence="2" type="ORF">A3A79_02850</name>
</gene>
<feature type="transmembrane region" description="Helical" evidence="1">
    <location>
        <begin position="6"/>
        <end position="30"/>
    </location>
</feature>
<keyword evidence="1" id="KW-1133">Transmembrane helix</keyword>
<dbReference type="Proteomes" id="UP000178759">
    <property type="component" value="Unassembled WGS sequence"/>
</dbReference>
<keyword evidence="1" id="KW-0472">Membrane</keyword>
<sequence length="70" mass="7806">MTATELSLLFLKTFTIIGFTVYAIFAAVIVRQEQLMANVLEESFEPVLRTLVIIHLLVALGLLVLAFILL</sequence>
<evidence type="ECO:0000313" key="2">
    <source>
        <dbReference type="EMBL" id="OGG24110.1"/>
    </source>
</evidence>
<dbReference type="STRING" id="1798392.A3A79_02850"/>
<evidence type="ECO:0000313" key="3">
    <source>
        <dbReference type="Proteomes" id="UP000178759"/>
    </source>
</evidence>
<comment type="caution">
    <text evidence="2">The sequence shown here is derived from an EMBL/GenBank/DDBJ whole genome shotgun (WGS) entry which is preliminary data.</text>
</comment>
<feature type="transmembrane region" description="Helical" evidence="1">
    <location>
        <begin position="51"/>
        <end position="69"/>
    </location>
</feature>
<evidence type="ECO:0000256" key="1">
    <source>
        <dbReference type="SAM" id="Phobius"/>
    </source>
</evidence>
<dbReference type="EMBL" id="MFJV01000001">
    <property type="protein sequence ID" value="OGG24110.1"/>
    <property type="molecule type" value="Genomic_DNA"/>
</dbReference>
<dbReference type="Pfam" id="PF18901">
    <property type="entry name" value="DUF5657"/>
    <property type="match status" value="1"/>
</dbReference>
<proteinExistence type="predicted"/>
<name>A0A1F6AH76_9BACT</name>
<accession>A0A1F6AH76</accession>